<gene>
    <name evidence="3" type="ORF">F1193_14250</name>
</gene>
<dbReference type="InterPro" id="IPR011006">
    <property type="entry name" value="CheY-like_superfamily"/>
</dbReference>
<feature type="modified residue" description="4-aspartylphosphate" evidence="1">
    <location>
        <position position="62"/>
    </location>
</feature>
<organism evidence="3 4">
    <name type="scientific">Blastochloris sulfoviridis</name>
    <dbReference type="NCBI Taxonomy" id="50712"/>
    <lineage>
        <taxon>Bacteria</taxon>
        <taxon>Pseudomonadati</taxon>
        <taxon>Pseudomonadota</taxon>
        <taxon>Alphaproteobacteria</taxon>
        <taxon>Hyphomicrobiales</taxon>
        <taxon>Blastochloridaceae</taxon>
        <taxon>Blastochloris</taxon>
    </lineage>
</organism>
<comment type="caution">
    <text evidence="3">The sequence shown here is derived from an EMBL/GenBank/DDBJ whole genome shotgun (WGS) entry which is preliminary data.</text>
</comment>
<protein>
    <submittedName>
        <fullName evidence="3">Response regulator</fullName>
    </submittedName>
</protein>
<dbReference type="GO" id="GO:0000160">
    <property type="term" value="P:phosphorelay signal transduction system"/>
    <property type="evidence" value="ECO:0007669"/>
    <property type="project" value="InterPro"/>
</dbReference>
<dbReference type="OrthoDB" id="582170at2"/>
<dbReference type="Proteomes" id="UP000323886">
    <property type="component" value="Unassembled WGS sequence"/>
</dbReference>
<evidence type="ECO:0000259" key="2">
    <source>
        <dbReference type="PROSITE" id="PS50110"/>
    </source>
</evidence>
<dbReference type="RefSeq" id="WP_150098469.1">
    <property type="nucleotide sequence ID" value="NZ_VWPL01000033.1"/>
</dbReference>
<proteinExistence type="predicted"/>
<evidence type="ECO:0000256" key="1">
    <source>
        <dbReference type="PROSITE-ProRule" id="PRU00169"/>
    </source>
</evidence>
<evidence type="ECO:0000313" key="4">
    <source>
        <dbReference type="Proteomes" id="UP000323886"/>
    </source>
</evidence>
<dbReference type="EMBL" id="VWPL01000033">
    <property type="protein sequence ID" value="KAA5597293.1"/>
    <property type="molecule type" value="Genomic_DNA"/>
</dbReference>
<dbReference type="Gene3D" id="3.40.50.2300">
    <property type="match status" value="1"/>
</dbReference>
<reference evidence="3 4" key="1">
    <citation type="submission" date="2019-09" db="EMBL/GenBank/DDBJ databases">
        <title>Draft Whole-Genome sequence of Blastochloris sulfoviridis DSM 729.</title>
        <authorList>
            <person name="Meyer T.E."/>
            <person name="Kyndt J.A."/>
        </authorList>
    </citation>
    <scope>NUCLEOTIDE SEQUENCE [LARGE SCALE GENOMIC DNA]</scope>
    <source>
        <strain evidence="3 4">DSM 729</strain>
    </source>
</reference>
<name>A0A5M6HN64_9HYPH</name>
<accession>A0A5M6HN64</accession>
<sequence length="140" mass="14724">MTNLLGRPLRILVAEDDALIAFDLVDALEMFGCVAAGPVATVKAALEHADDPANAIDGALLDLDLRGQRSYPVAAALMRRNIPFAFTSGYGIEAIEADFRACPCLLKPTNRSDLLAVLRGFLTATADAPQNLAGPDAQSA</sequence>
<dbReference type="InterPro" id="IPR001789">
    <property type="entry name" value="Sig_transdc_resp-reg_receiver"/>
</dbReference>
<dbReference type="SUPFAM" id="SSF52172">
    <property type="entry name" value="CheY-like"/>
    <property type="match status" value="1"/>
</dbReference>
<dbReference type="AlphaFoldDB" id="A0A5M6HN64"/>
<keyword evidence="1" id="KW-0597">Phosphoprotein</keyword>
<dbReference type="PROSITE" id="PS50110">
    <property type="entry name" value="RESPONSE_REGULATORY"/>
    <property type="match status" value="1"/>
</dbReference>
<feature type="domain" description="Response regulatory" evidence="2">
    <location>
        <begin position="10"/>
        <end position="122"/>
    </location>
</feature>
<dbReference type="SMART" id="SM00448">
    <property type="entry name" value="REC"/>
    <property type="match status" value="1"/>
</dbReference>
<keyword evidence="4" id="KW-1185">Reference proteome</keyword>
<evidence type="ECO:0000313" key="3">
    <source>
        <dbReference type="EMBL" id="KAA5597293.1"/>
    </source>
</evidence>